<gene>
    <name evidence="1" type="ORF">WL1483_3511</name>
</gene>
<protein>
    <submittedName>
        <fullName evidence="1">Uncharacterized protein</fullName>
    </submittedName>
</protein>
<reference evidence="2" key="1">
    <citation type="submission" date="2015-10" db="EMBL/GenBank/DDBJ databases">
        <title>Complete Genome Sequence of Aeromonas schubertii strain WL1483.</title>
        <authorList>
            <person name="Liu L."/>
        </authorList>
    </citation>
    <scope>NUCLEOTIDE SEQUENCE [LARGE SCALE GENOMIC DNA]</scope>
    <source>
        <strain evidence="2">WL1483</strain>
    </source>
</reference>
<evidence type="ECO:0000313" key="1">
    <source>
        <dbReference type="EMBL" id="ALP42930.1"/>
    </source>
</evidence>
<proteinExistence type="predicted"/>
<name>A0A0S2SMP8_9GAMM</name>
<dbReference type="KEGG" id="asr:WL1483_3511"/>
<reference evidence="1 2" key="2">
    <citation type="journal article" date="2016" name="Genome Announc.">
        <title>Complete Genome Sequence of the Highly Virulent Aeromonas schubertii Strain WL1483, Isolated from Diseased Snakehead Fish (Channa argus) in China.</title>
        <authorList>
            <person name="Liu L."/>
            <person name="Li N."/>
            <person name="Zhang D."/>
            <person name="Fu X."/>
            <person name="Shi C."/>
            <person name="Lin Q."/>
            <person name="Hao G."/>
        </authorList>
    </citation>
    <scope>NUCLEOTIDE SEQUENCE [LARGE SCALE GENOMIC DNA]</scope>
    <source>
        <strain evidence="1 2">WL1483</strain>
    </source>
</reference>
<accession>A0A0S2SMP8</accession>
<evidence type="ECO:0000313" key="2">
    <source>
        <dbReference type="Proteomes" id="UP000058114"/>
    </source>
</evidence>
<dbReference type="Proteomes" id="UP000058114">
    <property type="component" value="Chromosome"/>
</dbReference>
<organism evidence="1 2">
    <name type="scientific">Aeromonas schubertii</name>
    <dbReference type="NCBI Taxonomy" id="652"/>
    <lineage>
        <taxon>Bacteria</taxon>
        <taxon>Pseudomonadati</taxon>
        <taxon>Pseudomonadota</taxon>
        <taxon>Gammaproteobacteria</taxon>
        <taxon>Aeromonadales</taxon>
        <taxon>Aeromonadaceae</taxon>
        <taxon>Aeromonas</taxon>
    </lineage>
</organism>
<dbReference type="EMBL" id="CP013067">
    <property type="protein sequence ID" value="ALP42930.1"/>
    <property type="molecule type" value="Genomic_DNA"/>
</dbReference>
<dbReference type="AlphaFoldDB" id="A0A0S2SMP8"/>
<sequence>MLSILRQSREGALNSPQFGERMRGQGEFANLLAQRFRLAVRRLGLDVPHLPLRLDAFRRPGEQLTLF</sequence>